<feature type="domain" description="Ice-binding protein C-terminal" evidence="2">
    <location>
        <begin position="184"/>
        <end position="206"/>
    </location>
</feature>
<dbReference type="InterPro" id="IPR013424">
    <property type="entry name" value="Ice-binding_C"/>
</dbReference>
<gene>
    <name evidence="3" type="ORF">D3870_14425</name>
</gene>
<dbReference type="NCBIfam" id="TIGR02595">
    <property type="entry name" value="PEP_CTERM"/>
    <property type="match status" value="1"/>
</dbReference>
<name>A0A418X3J9_9BURK</name>
<keyword evidence="1" id="KW-0812">Transmembrane</keyword>
<evidence type="ECO:0000313" key="4">
    <source>
        <dbReference type="Proteomes" id="UP000285190"/>
    </source>
</evidence>
<comment type="caution">
    <text evidence="3">The sequence shown here is derived from an EMBL/GenBank/DDBJ whole genome shotgun (WGS) entry which is preliminary data.</text>
</comment>
<evidence type="ECO:0000259" key="2">
    <source>
        <dbReference type="Pfam" id="PF07589"/>
    </source>
</evidence>
<evidence type="ECO:0000256" key="1">
    <source>
        <dbReference type="SAM" id="Phobius"/>
    </source>
</evidence>
<organism evidence="3 4">
    <name type="scientific">Noviherbaspirillum cavernae</name>
    <dbReference type="NCBI Taxonomy" id="2320862"/>
    <lineage>
        <taxon>Bacteria</taxon>
        <taxon>Pseudomonadati</taxon>
        <taxon>Pseudomonadota</taxon>
        <taxon>Betaproteobacteria</taxon>
        <taxon>Burkholderiales</taxon>
        <taxon>Oxalobacteraceae</taxon>
        <taxon>Noviherbaspirillum</taxon>
    </lineage>
</organism>
<dbReference type="EMBL" id="QYUN01000002">
    <property type="protein sequence ID" value="RJG07034.1"/>
    <property type="molecule type" value="Genomic_DNA"/>
</dbReference>
<accession>A0A418X3J9</accession>
<keyword evidence="4" id="KW-1185">Reference proteome</keyword>
<feature type="transmembrane region" description="Helical" evidence="1">
    <location>
        <begin position="188"/>
        <end position="204"/>
    </location>
</feature>
<evidence type="ECO:0000313" key="3">
    <source>
        <dbReference type="EMBL" id="RJG07034.1"/>
    </source>
</evidence>
<keyword evidence="1" id="KW-1133">Transmembrane helix</keyword>
<keyword evidence="1" id="KW-0472">Membrane</keyword>
<dbReference type="Proteomes" id="UP000285190">
    <property type="component" value="Unassembled WGS sequence"/>
</dbReference>
<sequence>MLLPTRNVSYINSFSGIPNMKIFNKIKQTLLGLAFLSTLGFSATAGAVPMTDVVDPLFLQHISTGNSYSFIHDIADGIGGFVGGNDLVNSATLSIHLKDYGGKETYTFSIGLPAQIFNGSNIPNGFFLVPGELTNTIALSFSALLDLNADGKIGVTIQALSGDFYFDDSTLTALVTKGGAVSNAVPEPATLVLFGLGLLGLGLMRRRWYRQ</sequence>
<protein>
    <submittedName>
        <fullName evidence="3">PEP-CTERM sorting domain-containing protein</fullName>
    </submittedName>
</protein>
<proteinExistence type="predicted"/>
<reference evidence="3 4" key="1">
    <citation type="submission" date="2018-09" db="EMBL/GenBank/DDBJ databases">
        <authorList>
            <person name="Zhu H."/>
        </authorList>
    </citation>
    <scope>NUCLEOTIDE SEQUENCE [LARGE SCALE GENOMIC DNA]</scope>
    <source>
        <strain evidence="3 4">K2R10-39</strain>
    </source>
</reference>
<dbReference type="AlphaFoldDB" id="A0A418X3J9"/>
<dbReference type="Pfam" id="PF07589">
    <property type="entry name" value="PEP-CTERM"/>
    <property type="match status" value="1"/>
</dbReference>